<evidence type="ECO:0000313" key="2">
    <source>
        <dbReference type="EnsemblProtists" id="HpaP813811"/>
    </source>
</evidence>
<protein>
    <recommendedName>
        <fullName evidence="4">RxLR effector candidate protein</fullName>
    </recommendedName>
</protein>
<dbReference type="EnsemblProtists" id="HpaT813811">
    <property type="protein sequence ID" value="HpaP813811"/>
    <property type="gene ID" value="HpaG813811"/>
</dbReference>
<dbReference type="HOGENOM" id="CLU_2042576_0_0_1"/>
<evidence type="ECO:0000256" key="1">
    <source>
        <dbReference type="SAM" id="SignalP"/>
    </source>
</evidence>
<accession>M4C3Z3</accession>
<keyword evidence="1" id="KW-0732">Signal</keyword>
<dbReference type="VEuPathDB" id="FungiDB:HpaG813811"/>
<feature type="signal peptide" evidence="1">
    <location>
        <begin position="1"/>
        <end position="30"/>
    </location>
</feature>
<dbReference type="InParanoid" id="M4C3Z3"/>
<reference evidence="2" key="2">
    <citation type="submission" date="2015-06" db="UniProtKB">
        <authorList>
            <consortium name="EnsemblProtists"/>
        </authorList>
    </citation>
    <scope>IDENTIFICATION</scope>
    <source>
        <strain evidence="2">Emoy2</strain>
    </source>
</reference>
<proteinExistence type="predicted"/>
<feature type="chain" id="PRO_5004049205" description="RxLR effector candidate protein" evidence="1">
    <location>
        <begin position="31"/>
        <end position="121"/>
    </location>
</feature>
<evidence type="ECO:0000313" key="3">
    <source>
        <dbReference type="Proteomes" id="UP000011713"/>
    </source>
</evidence>
<keyword evidence="3" id="KW-1185">Reference proteome</keyword>
<reference evidence="3" key="1">
    <citation type="journal article" date="2010" name="Science">
        <title>Signatures of adaptation to obligate biotrophy in the Hyaloperonospora arabidopsidis genome.</title>
        <authorList>
            <person name="Baxter L."/>
            <person name="Tripathy S."/>
            <person name="Ishaque N."/>
            <person name="Boot N."/>
            <person name="Cabral A."/>
            <person name="Kemen E."/>
            <person name="Thines M."/>
            <person name="Ah-Fong A."/>
            <person name="Anderson R."/>
            <person name="Badejoko W."/>
            <person name="Bittner-Eddy P."/>
            <person name="Boore J.L."/>
            <person name="Chibucos M.C."/>
            <person name="Coates M."/>
            <person name="Dehal P."/>
            <person name="Delehaunty K."/>
            <person name="Dong S."/>
            <person name="Downton P."/>
            <person name="Dumas B."/>
            <person name="Fabro G."/>
            <person name="Fronick C."/>
            <person name="Fuerstenberg S.I."/>
            <person name="Fulton L."/>
            <person name="Gaulin E."/>
            <person name="Govers F."/>
            <person name="Hughes L."/>
            <person name="Humphray S."/>
            <person name="Jiang R.H."/>
            <person name="Judelson H."/>
            <person name="Kamoun S."/>
            <person name="Kyung K."/>
            <person name="Meijer H."/>
            <person name="Minx P."/>
            <person name="Morris P."/>
            <person name="Nelson J."/>
            <person name="Phuntumart V."/>
            <person name="Qutob D."/>
            <person name="Rehmany A."/>
            <person name="Rougon-Cardoso A."/>
            <person name="Ryden P."/>
            <person name="Torto-Alalibo T."/>
            <person name="Studholme D."/>
            <person name="Wang Y."/>
            <person name="Win J."/>
            <person name="Wood J."/>
            <person name="Clifton S.W."/>
            <person name="Rogers J."/>
            <person name="Van den Ackerveken G."/>
            <person name="Jones J.D."/>
            <person name="McDowell J.M."/>
            <person name="Beynon J."/>
            <person name="Tyler B.M."/>
        </authorList>
    </citation>
    <scope>NUCLEOTIDE SEQUENCE [LARGE SCALE GENOMIC DNA]</scope>
    <source>
        <strain evidence="3">Emoy2</strain>
    </source>
</reference>
<organism evidence="2 3">
    <name type="scientific">Hyaloperonospora arabidopsidis (strain Emoy2)</name>
    <name type="common">Downy mildew agent</name>
    <name type="synonym">Peronospora arabidopsidis</name>
    <dbReference type="NCBI Taxonomy" id="559515"/>
    <lineage>
        <taxon>Eukaryota</taxon>
        <taxon>Sar</taxon>
        <taxon>Stramenopiles</taxon>
        <taxon>Oomycota</taxon>
        <taxon>Peronosporomycetes</taxon>
        <taxon>Peronosporales</taxon>
        <taxon>Peronosporaceae</taxon>
        <taxon>Hyaloperonospora</taxon>
    </lineage>
</organism>
<dbReference type="AlphaFoldDB" id="M4C3Z3"/>
<dbReference type="Proteomes" id="UP000011713">
    <property type="component" value="Unassembled WGS sequence"/>
</dbReference>
<name>M4C3Z3_HYAAE</name>
<sequence length="121" mass="13590">MKRILSTNSRYIRTLTFLLQLFLFPQPVKIRCPFTPLTLAHASLAEAQGNMKAHAISQAYVIFSRRVPRGLAGGRKTHKLSEGAGDLIYHLLMITLSKDPGEIVYRSTIFQGLFVALIFND</sequence>
<evidence type="ECO:0008006" key="4">
    <source>
        <dbReference type="Google" id="ProtNLM"/>
    </source>
</evidence>
<dbReference type="EMBL" id="ABWE02002900">
    <property type="status" value="NOT_ANNOTATED_CDS"/>
    <property type="molecule type" value="Genomic_DNA"/>
</dbReference>